<dbReference type="RefSeq" id="WP_214345977.1">
    <property type="nucleotide sequence ID" value="NZ_JAHBOH010000001.1"/>
</dbReference>
<sequence>MSLLRRRPRERIELAEGFHAAEAPALQRAIVQALGNDRHGGRAVPAEVQVQRGRDGHLALVWRNGIVGFVPREHVPALAGQLARYDERAVVLVDGSVHPEVHAPPRDGDDAHGVLWRIWLGPAPAAYPEPPAELDALPVPERTILGVPVSRLRPPS</sequence>
<protein>
    <recommendedName>
        <fullName evidence="3">HIRAN domain-containing protein</fullName>
    </recommendedName>
</protein>
<proteinExistence type="predicted"/>
<dbReference type="EMBL" id="JAHBOH010000001">
    <property type="protein sequence ID" value="MBT0992999.1"/>
    <property type="molecule type" value="Genomic_DNA"/>
</dbReference>
<accession>A0ABS5TV16</accession>
<evidence type="ECO:0000313" key="2">
    <source>
        <dbReference type="Proteomes" id="UP000722125"/>
    </source>
</evidence>
<gene>
    <name evidence="1" type="ORF">KIN34_01670</name>
</gene>
<evidence type="ECO:0008006" key="3">
    <source>
        <dbReference type="Google" id="ProtNLM"/>
    </source>
</evidence>
<evidence type="ECO:0000313" key="1">
    <source>
        <dbReference type="EMBL" id="MBT0992999.1"/>
    </source>
</evidence>
<organism evidence="1 2">
    <name type="scientific">Cellulomonas fulva</name>
    <dbReference type="NCBI Taxonomy" id="2835530"/>
    <lineage>
        <taxon>Bacteria</taxon>
        <taxon>Bacillati</taxon>
        <taxon>Actinomycetota</taxon>
        <taxon>Actinomycetes</taxon>
        <taxon>Micrococcales</taxon>
        <taxon>Cellulomonadaceae</taxon>
        <taxon>Cellulomonas</taxon>
    </lineage>
</organism>
<comment type="caution">
    <text evidence="1">The sequence shown here is derived from an EMBL/GenBank/DDBJ whole genome shotgun (WGS) entry which is preliminary data.</text>
</comment>
<keyword evidence="2" id="KW-1185">Reference proteome</keyword>
<name>A0ABS5TV16_9CELL</name>
<dbReference type="Proteomes" id="UP000722125">
    <property type="component" value="Unassembled WGS sequence"/>
</dbReference>
<reference evidence="1 2" key="1">
    <citation type="submission" date="2021-05" db="EMBL/GenBank/DDBJ databases">
        <title>Description of Cellulomonas sp. DKR-3 sp. nov.</title>
        <authorList>
            <person name="Dahal R.H."/>
            <person name="Chaudhary D.K."/>
        </authorList>
    </citation>
    <scope>NUCLEOTIDE SEQUENCE [LARGE SCALE GENOMIC DNA]</scope>
    <source>
        <strain evidence="1 2">DKR-3</strain>
    </source>
</reference>